<dbReference type="EMBL" id="CAJOBI010128807">
    <property type="protein sequence ID" value="CAF4714461.1"/>
    <property type="molecule type" value="Genomic_DNA"/>
</dbReference>
<organism evidence="2 3">
    <name type="scientific">Rotaria magnacalcarata</name>
    <dbReference type="NCBI Taxonomy" id="392030"/>
    <lineage>
        <taxon>Eukaryota</taxon>
        <taxon>Metazoa</taxon>
        <taxon>Spiralia</taxon>
        <taxon>Gnathifera</taxon>
        <taxon>Rotifera</taxon>
        <taxon>Eurotatoria</taxon>
        <taxon>Bdelloidea</taxon>
        <taxon>Philodinida</taxon>
        <taxon>Philodinidae</taxon>
        <taxon>Rotaria</taxon>
    </lineage>
</organism>
<feature type="non-terminal residue" evidence="2">
    <location>
        <position position="74"/>
    </location>
</feature>
<protein>
    <submittedName>
        <fullName evidence="2">Uncharacterized protein</fullName>
    </submittedName>
</protein>
<dbReference type="GO" id="GO:0005930">
    <property type="term" value="C:axoneme"/>
    <property type="evidence" value="ECO:0007669"/>
    <property type="project" value="TreeGrafter"/>
</dbReference>
<reference evidence="2" key="1">
    <citation type="submission" date="2021-02" db="EMBL/GenBank/DDBJ databases">
        <authorList>
            <person name="Nowell W R."/>
        </authorList>
    </citation>
    <scope>NUCLEOTIDE SEQUENCE</scope>
</reference>
<feature type="non-terminal residue" evidence="2">
    <location>
        <position position="1"/>
    </location>
</feature>
<evidence type="ECO:0000313" key="3">
    <source>
        <dbReference type="Proteomes" id="UP000676336"/>
    </source>
</evidence>
<dbReference type="InterPro" id="IPR033305">
    <property type="entry name" value="Hydin-like"/>
</dbReference>
<dbReference type="EMBL" id="CAJOBJ010099636">
    <property type="protein sequence ID" value="CAF4581423.1"/>
    <property type="molecule type" value="Genomic_DNA"/>
</dbReference>
<dbReference type="GO" id="GO:1904158">
    <property type="term" value="P:axonemal central apparatus assembly"/>
    <property type="evidence" value="ECO:0007669"/>
    <property type="project" value="TreeGrafter"/>
</dbReference>
<dbReference type="Proteomes" id="UP000676336">
    <property type="component" value="Unassembled WGS sequence"/>
</dbReference>
<proteinExistence type="predicted"/>
<evidence type="ECO:0000313" key="2">
    <source>
        <dbReference type="EMBL" id="CAF4714461.1"/>
    </source>
</evidence>
<accession>A0A8S3AFY1</accession>
<dbReference type="PANTHER" id="PTHR23053:SF0">
    <property type="entry name" value="HYDROCEPHALUS-INDUCING PROTEIN HOMOLOG"/>
    <property type="match status" value="1"/>
</dbReference>
<sequence>MQSYSAMFDVTVDGQLKTAKETRITPNFTFEINGEGHLPRVSIIRPAIRNKKAQTMMIFNKLLLGRQASLQLLL</sequence>
<dbReference type="Proteomes" id="UP000681720">
    <property type="component" value="Unassembled WGS sequence"/>
</dbReference>
<dbReference type="PANTHER" id="PTHR23053">
    <property type="entry name" value="DLEC1 DELETED IN LUNG AND ESOPHAGEAL CANCER 1"/>
    <property type="match status" value="1"/>
</dbReference>
<evidence type="ECO:0000313" key="1">
    <source>
        <dbReference type="EMBL" id="CAF4581423.1"/>
    </source>
</evidence>
<name>A0A8S3AFY1_9BILA</name>
<dbReference type="AlphaFoldDB" id="A0A8S3AFY1"/>
<gene>
    <name evidence="1" type="ORF">GIL414_LOCUS38097</name>
    <name evidence="2" type="ORF">SMN809_LOCUS43585</name>
</gene>
<comment type="caution">
    <text evidence="2">The sequence shown here is derived from an EMBL/GenBank/DDBJ whole genome shotgun (WGS) entry which is preliminary data.</text>
</comment>
<dbReference type="GO" id="GO:0003341">
    <property type="term" value="P:cilium movement"/>
    <property type="evidence" value="ECO:0007669"/>
    <property type="project" value="TreeGrafter"/>
</dbReference>